<feature type="transmembrane region" description="Helical" evidence="9">
    <location>
        <begin position="962"/>
        <end position="984"/>
    </location>
</feature>
<feature type="compositionally biased region" description="Low complexity" evidence="8">
    <location>
        <begin position="435"/>
        <end position="476"/>
    </location>
</feature>
<dbReference type="Proteomes" id="UP000036168">
    <property type="component" value="Unassembled WGS sequence"/>
</dbReference>
<dbReference type="STRING" id="1664069.BGLY_3760"/>
<keyword evidence="7" id="KW-0175">Coiled coil</keyword>
<keyword evidence="5 9" id="KW-1133">Transmembrane helix</keyword>
<proteinExistence type="inferred from homology"/>
<feature type="compositionally biased region" description="Acidic residues" evidence="8">
    <location>
        <begin position="378"/>
        <end position="394"/>
    </location>
</feature>
<evidence type="ECO:0000313" key="13">
    <source>
        <dbReference type="Proteomes" id="UP001341297"/>
    </source>
</evidence>
<evidence type="ECO:0000256" key="6">
    <source>
        <dbReference type="ARBA" id="ARBA00023136"/>
    </source>
</evidence>
<evidence type="ECO:0000256" key="4">
    <source>
        <dbReference type="ARBA" id="ARBA00022692"/>
    </source>
</evidence>
<keyword evidence="3" id="KW-1003">Cell membrane</keyword>
<dbReference type="GO" id="GO:0005886">
    <property type="term" value="C:plasma membrane"/>
    <property type="evidence" value="ECO:0007669"/>
    <property type="project" value="UniProtKB-SubCell"/>
</dbReference>
<organism evidence="10 12">
    <name type="scientific">Bacillus glycinifermentans</name>
    <dbReference type="NCBI Taxonomy" id="1664069"/>
    <lineage>
        <taxon>Bacteria</taxon>
        <taxon>Bacillati</taxon>
        <taxon>Bacillota</taxon>
        <taxon>Bacilli</taxon>
        <taxon>Bacillales</taxon>
        <taxon>Bacillaceae</taxon>
        <taxon>Bacillus</taxon>
    </lineage>
</organism>
<accession>A0A0J6EJL3</accession>
<dbReference type="Proteomes" id="UP001341297">
    <property type="component" value="Unassembled WGS sequence"/>
</dbReference>
<feature type="compositionally biased region" description="Polar residues" evidence="8">
    <location>
        <begin position="477"/>
        <end position="493"/>
    </location>
</feature>
<feature type="transmembrane region" description="Helical" evidence="9">
    <location>
        <begin position="12"/>
        <end position="30"/>
    </location>
</feature>
<feature type="transmembrane region" description="Helical" evidence="9">
    <location>
        <begin position="932"/>
        <end position="950"/>
    </location>
</feature>
<dbReference type="EMBL" id="LECW02000012">
    <property type="protein sequence ID" value="KRT94209.1"/>
    <property type="molecule type" value="Genomic_DNA"/>
</dbReference>
<feature type="compositionally biased region" description="Low complexity" evidence="8">
    <location>
        <begin position="366"/>
        <end position="377"/>
    </location>
</feature>
<gene>
    <name evidence="11" type="primary">esaA</name>
    <name evidence="10" type="ORF">AB447_202660</name>
    <name evidence="11" type="ORF">P8828_16050</name>
</gene>
<evidence type="ECO:0000256" key="9">
    <source>
        <dbReference type="SAM" id="Phobius"/>
    </source>
</evidence>
<keyword evidence="13" id="KW-1185">Reference proteome</keyword>
<dbReference type="PANTHER" id="PTHR30294">
    <property type="entry name" value="MEMBRANE COMPONENT OF ABC TRANSPORTER YHHJ-RELATED"/>
    <property type="match status" value="1"/>
</dbReference>
<dbReference type="AlphaFoldDB" id="A0A0J6EJL3"/>
<comment type="caution">
    <text evidence="10">The sequence shown here is derived from an EMBL/GenBank/DDBJ whole genome shotgun (WGS) entry which is preliminary data.</text>
</comment>
<evidence type="ECO:0000256" key="2">
    <source>
        <dbReference type="ARBA" id="ARBA00008338"/>
    </source>
</evidence>
<evidence type="ECO:0000313" key="12">
    <source>
        <dbReference type="Proteomes" id="UP000036168"/>
    </source>
</evidence>
<sequence length="1042" mass="116021">MTEQQKSSLKIISAVLVIILLPVLFFRFIGEDPTKKVSNETKEIAVVNEDIGSEQTDGNDQNLGRDMSAVLAERPDYKWTVVSRSTAESGLTDQKYDAIVYIPSDFTNNILSYNHKRPQKAQLEFRIQGKLDAVNKEKVQRELQDAQKTVSKKMTSFYWKAVKENMKGVRDEFDNIVDKESEFQNAMYNFYKPSSNNLAGEVEKQKDMIDTLKDSINQTKDTSKDRNAGVEETKKQLDAFIENVNQYKKYQEEQAKLLQAAQADSEKQIQSGLASINEKQASTETSFNQSMNSMNTAFGNLQQRFDLVVRSKDILQQYRYNQVPQQQFNGINTIENNLIDEYQAKTRIYNLDQIQPSMIDARWRLTEGTGDDSPGTDPGDDNNNDDNKDDDEEQPKDLKIDLQEQQDELKNVAAELKEISDGLKESPDNGSENPGDNNSSDGSDQNQDQGNGQTGDQGSDQTGDQDNSQTTDDNQTASETAENGQQEDNQPSEDPTNDPGTGDDGQSEQPGGETPDDQKDDEIAKLKEQLNNAAARIEKVEEDLRAKQETHNEELQKQLEKLDDKINSLNDTIKGLNADIEKLNERITKLEEARTKDFEEIYSQIKKLEKDILDYPMGAERREKLEGAFSSEVKTRRVNDLLAYYNYLSVYKATLYGSVNYLVKNNVVNGQKDNVNTVLKVSVDENTKWEDLKNNMLMTSQDIENYKTGMTDFVDEYGTFIKQKQDEINNELKAISEKANVVSEQLSNPAGAGSAVMEGNATDGTVVLSMQDTLGNDILNLSDMLGALSEHQSGVINYTNNIQQSVNDVQTKADTLNSNWGKNVNSTKLIRGDVYSVLGNAFGGNDTYVYDHLANPVKISGDVPESKAQNIPPVVILVIVMISSLLIGYFSHHYQKAPLLVRGALFGILNIIVGLMISLFGLNVYSLADDQAIMWSIFTILLLVASSAIIRTAFMLGSIPGGVATAALILFYIAPLLDLAMPNFSINDPVSTVYMSIQYGTGDLFSLGIGALVLVTAVAIAIPFVISIAKSKIEESEDDYEE</sequence>
<feature type="transmembrane region" description="Helical" evidence="9">
    <location>
        <begin position="871"/>
        <end position="891"/>
    </location>
</feature>
<evidence type="ECO:0000256" key="7">
    <source>
        <dbReference type="SAM" id="Coils"/>
    </source>
</evidence>
<evidence type="ECO:0000256" key="5">
    <source>
        <dbReference type="ARBA" id="ARBA00022989"/>
    </source>
</evidence>
<feature type="region of interest" description="Disordered" evidence="8">
    <location>
        <begin position="365"/>
        <end position="395"/>
    </location>
</feature>
<keyword evidence="4 9" id="KW-0812">Transmembrane</keyword>
<dbReference type="RefSeq" id="WP_048406735.1">
    <property type="nucleotide sequence ID" value="NZ_CP023481.1"/>
</dbReference>
<reference evidence="11 13" key="3">
    <citation type="submission" date="2023-03" db="EMBL/GenBank/DDBJ databases">
        <title>Agriculturally important microbes genome sequencing.</title>
        <authorList>
            <person name="Dunlap C."/>
        </authorList>
    </citation>
    <scope>NUCLEOTIDE SEQUENCE [LARGE SCALE GENOMIC DNA]</scope>
    <source>
        <strain evidence="11 13">CBP-3203</strain>
    </source>
</reference>
<dbReference type="OrthoDB" id="4974788at2"/>
<dbReference type="NCBIfam" id="TIGR03929">
    <property type="entry name" value="T7_esaA_Nterm"/>
    <property type="match status" value="1"/>
</dbReference>
<protein>
    <submittedName>
        <fullName evidence="10">Integrase</fullName>
    </submittedName>
    <submittedName>
        <fullName evidence="11">Type VII secretion protein EsaA</fullName>
    </submittedName>
</protein>
<feature type="transmembrane region" description="Helical" evidence="9">
    <location>
        <begin position="903"/>
        <end position="926"/>
    </location>
</feature>
<evidence type="ECO:0000313" key="11">
    <source>
        <dbReference type="EMBL" id="MEC0486305.1"/>
    </source>
</evidence>
<dbReference type="PANTHER" id="PTHR30294:SF29">
    <property type="entry name" value="MULTIDRUG ABC TRANSPORTER PERMEASE YBHS-RELATED"/>
    <property type="match status" value="1"/>
</dbReference>
<dbReference type="PATRIC" id="fig|1664069.3.peg.3912"/>
<dbReference type="InterPro" id="IPR023838">
    <property type="entry name" value="T7SS_EsaA"/>
</dbReference>
<feature type="coiled-coil region" evidence="7">
    <location>
        <begin position="202"/>
        <end position="250"/>
    </location>
</feature>
<evidence type="ECO:0000313" key="10">
    <source>
        <dbReference type="EMBL" id="KRT94209.1"/>
    </source>
</evidence>
<keyword evidence="6 9" id="KW-0472">Membrane</keyword>
<reference evidence="10 12" key="1">
    <citation type="journal article" date="2015" name="Int. J. Syst. Evol. Microbiol.">
        <title>Bacillus glycinifermentans sp. nov., isolated from fermented soybean paste.</title>
        <authorList>
            <person name="Kim S.J."/>
            <person name="Dunlap C.A."/>
            <person name="Kwon S.W."/>
            <person name="Rooney A.P."/>
        </authorList>
    </citation>
    <scope>NUCLEOTIDE SEQUENCE [LARGE SCALE GENOMIC DNA]</scope>
    <source>
        <strain evidence="10 12">GO-13</strain>
    </source>
</reference>
<dbReference type="Gene3D" id="1.10.287.1490">
    <property type="match status" value="1"/>
</dbReference>
<dbReference type="EMBL" id="JARRTL010000016">
    <property type="protein sequence ID" value="MEC0486305.1"/>
    <property type="molecule type" value="Genomic_DNA"/>
</dbReference>
<feature type="region of interest" description="Disordered" evidence="8">
    <location>
        <begin position="421"/>
        <end position="522"/>
    </location>
</feature>
<comment type="subcellular location">
    <subcellularLocation>
        <location evidence="1">Cell membrane</location>
        <topology evidence="1">Multi-pass membrane protein</topology>
    </subcellularLocation>
</comment>
<dbReference type="InterPro" id="IPR051449">
    <property type="entry name" value="ABC-2_transporter_component"/>
</dbReference>
<reference evidence="10" key="2">
    <citation type="submission" date="2015-10" db="EMBL/GenBank/DDBJ databases">
        <authorList>
            <person name="Gilbert D.G."/>
        </authorList>
    </citation>
    <scope>NUCLEOTIDE SEQUENCE</scope>
    <source>
        <strain evidence="10">GO-13</strain>
    </source>
</reference>
<name>A0A0J6EJL3_9BACI</name>
<comment type="similarity">
    <text evidence="2">Belongs to the EsaA family.</text>
</comment>
<feature type="transmembrane region" description="Helical" evidence="9">
    <location>
        <begin position="1004"/>
        <end position="1026"/>
    </location>
</feature>
<evidence type="ECO:0000256" key="8">
    <source>
        <dbReference type="SAM" id="MobiDB-lite"/>
    </source>
</evidence>
<dbReference type="Gene3D" id="3.40.1710.10">
    <property type="entry name" value="abc type-2 transporter like domain"/>
    <property type="match status" value="1"/>
</dbReference>
<evidence type="ECO:0000256" key="1">
    <source>
        <dbReference type="ARBA" id="ARBA00004651"/>
    </source>
</evidence>
<evidence type="ECO:0000256" key="3">
    <source>
        <dbReference type="ARBA" id="ARBA00022475"/>
    </source>
</evidence>